<dbReference type="PANTHER" id="PTHR21483:SF18">
    <property type="entry name" value="RNA POLYMERASE II-ASSOCIATED PROTEIN 1"/>
    <property type="match status" value="1"/>
</dbReference>
<keyword evidence="9" id="KW-1185">Reference proteome</keyword>
<protein>
    <recommendedName>
        <fullName evidence="10">RNA polymerase II-associated protein 1</fullName>
    </recommendedName>
</protein>
<proteinExistence type="inferred from homology"/>
<evidence type="ECO:0000256" key="4">
    <source>
        <dbReference type="ARBA" id="ARBA00023242"/>
    </source>
</evidence>
<comment type="subcellular location">
    <subcellularLocation>
        <location evidence="1">Nucleus</location>
    </subcellularLocation>
</comment>
<dbReference type="InterPro" id="IPR013929">
    <property type="entry name" value="RPAP1_C"/>
</dbReference>
<dbReference type="InterPro" id="IPR039913">
    <property type="entry name" value="RPAP1/Rba50"/>
</dbReference>
<dbReference type="Proteomes" id="UP000663879">
    <property type="component" value="Unassembled WGS sequence"/>
</dbReference>
<evidence type="ECO:0000256" key="3">
    <source>
        <dbReference type="ARBA" id="ARBA00023163"/>
    </source>
</evidence>
<dbReference type="InterPro" id="IPR013930">
    <property type="entry name" value="RPAP1_N"/>
</dbReference>
<evidence type="ECO:0000313" key="9">
    <source>
        <dbReference type="Proteomes" id="UP000663879"/>
    </source>
</evidence>
<feature type="domain" description="RPAP1 N-terminal" evidence="6">
    <location>
        <begin position="199"/>
        <end position="239"/>
    </location>
</feature>
<dbReference type="OrthoDB" id="348201at2759"/>
<dbReference type="InterPro" id="IPR057989">
    <property type="entry name" value="TPR_RPAP1/MINIYO-like"/>
</dbReference>
<feature type="domain" description="RPAP1/MINIYO-like TPR repeats" evidence="7">
    <location>
        <begin position="1154"/>
        <end position="1371"/>
    </location>
</feature>
<evidence type="ECO:0000256" key="1">
    <source>
        <dbReference type="ARBA" id="ARBA00004123"/>
    </source>
</evidence>
<keyword evidence="3" id="KW-0804">Transcription</keyword>
<comment type="caution">
    <text evidence="8">The sequence shown here is derived from an EMBL/GenBank/DDBJ whole genome shotgun (WGS) entry which is preliminary data.</text>
</comment>
<gene>
    <name evidence="8" type="ORF">OXX778_LOCUS5826</name>
</gene>
<evidence type="ECO:0000259" key="7">
    <source>
        <dbReference type="Pfam" id="PF25766"/>
    </source>
</evidence>
<evidence type="ECO:0000256" key="2">
    <source>
        <dbReference type="ARBA" id="ARBA00009953"/>
    </source>
</evidence>
<keyword evidence="4" id="KW-0539">Nucleus</keyword>
<feature type="domain" description="RPAP1 C-terminal" evidence="5">
    <location>
        <begin position="311"/>
        <end position="375"/>
    </location>
</feature>
<evidence type="ECO:0000259" key="5">
    <source>
        <dbReference type="Pfam" id="PF08620"/>
    </source>
</evidence>
<accession>A0A813S1G7</accession>
<dbReference type="Pfam" id="PF08620">
    <property type="entry name" value="RPAP1_C"/>
    <property type="match status" value="1"/>
</dbReference>
<comment type="similarity">
    <text evidence="2">Belongs to the RPAP1 family.</text>
</comment>
<evidence type="ECO:0000313" key="8">
    <source>
        <dbReference type="EMBL" id="CAF0788208.1"/>
    </source>
</evidence>
<reference evidence="8" key="1">
    <citation type="submission" date="2021-02" db="EMBL/GenBank/DDBJ databases">
        <authorList>
            <person name="Nowell W R."/>
        </authorList>
    </citation>
    <scope>NUCLEOTIDE SEQUENCE</scope>
    <source>
        <strain evidence="8">Ploen Becks lab</strain>
    </source>
</reference>
<dbReference type="Pfam" id="PF25766">
    <property type="entry name" value="TPR_RPAP1"/>
    <property type="match status" value="1"/>
</dbReference>
<dbReference type="Pfam" id="PF08621">
    <property type="entry name" value="RPAP1_N"/>
    <property type="match status" value="1"/>
</dbReference>
<dbReference type="EMBL" id="CAJNOC010000657">
    <property type="protein sequence ID" value="CAF0788208.1"/>
    <property type="molecule type" value="Genomic_DNA"/>
</dbReference>
<organism evidence="8 9">
    <name type="scientific">Brachionus calyciflorus</name>
    <dbReference type="NCBI Taxonomy" id="104777"/>
    <lineage>
        <taxon>Eukaryota</taxon>
        <taxon>Metazoa</taxon>
        <taxon>Spiralia</taxon>
        <taxon>Gnathifera</taxon>
        <taxon>Rotifera</taxon>
        <taxon>Eurotatoria</taxon>
        <taxon>Monogononta</taxon>
        <taxon>Pseudotrocha</taxon>
        <taxon>Ploima</taxon>
        <taxon>Brachionidae</taxon>
        <taxon>Brachionus</taxon>
    </lineage>
</organism>
<dbReference type="GO" id="GO:0006366">
    <property type="term" value="P:transcription by RNA polymerase II"/>
    <property type="evidence" value="ECO:0007669"/>
    <property type="project" value="InterPro"/>
</dbReference>
<name>A0A813S1G7_9BILA</name>
<dbReference type="PANTHER" id="PTHR21483">
    <property type="entry name" value="RNA POLYMERASE II-ASSOCIATED PROTEIN 1"/>
    <property type="match status" value="1"/>
</dbReference>
<sequence>MNSNLKRPKGLSEEDEDELFRFQEEFLRNKTSQPAAKVVRVTRENQEETKSFKTQETQKTIKKEADFDFESDNKALAVILSDIVEKPMVKDWPVDIESKNKPNQIPKIEKINFNELNEILPPEKRKNKSLFAQNLERQGKLKAHFDLNKIVQPTKLLENEQIKLVEKQILGKKINTSEQGEIKRQIITGDGLSNKKDAEQIHLENLELLSRMKPEEILMEQNKLLQQLDPKIVAFIRRKNVTEQSPIGFVNEADTTHTTSTRPSDEEIIEQLPIKPNKKWLHMDKIEYDKLEWMLKPKNVTKIDPNGNKSARFDFNGNLISPEQDLPVTEALHHHGNEPELAGYTLDELFHLARSKFNQQRVLALQTLGNILRKCHLGDYFEVIKSAETDTNEEESENDKNNLLNQLVEGGILFLLRWSLDDQTESVISASLESIEKLIQPPNQEEIFDYTFDLYQGHQTVCLHPFSSMFNENKQKLSLDKNLNVNEEKDLDELKDDEFIRVDLIRGLFRMNLMERFFYLINKYQPILSSIKIQASIFSILFRCLRHSPEICYEFFEKYSNLCDLIVVKFLPTFIDTNETELNSVLINAANTLKILRLLSSAGPTIAFKIYKRFNLKTKITNYLTTGKYIKDPNLTDSVLKLQTETLRLLKIQILYSDKEIGIECVVDFYEILLEILNKLISEISQNESFTKFSFLQSLISLFHCLILTASEPNLDFVGEIGAGVYSIISSFVQKKFKNIFDNKNFELKEKIHLNLFSVCLNYLIDYLDKMEFLSSMNRPADLLNKKLMYIEVLIDSFIEPFMNRNEKLNQLKIDQFLMSKLNNYSVFGSNDYLIEQYKKIQSNNLSYLPNVSNFMRSDDIDPIGNNPFCFLAAFMRLYNLCFMNRLTIIDDSKFSNTKNFLRNSYLKSYLKSFVKNNCQNKNSMANSFYLSKFENLFVFNLLKTAFNLFNIEDDTDQNEDSKQKKELNSEAEKLSNLADKRFYYILSLSLLLKLKSGDEYLIHEILALFTFNMNYWSTYIDKRSEDRPQNDKSLNALIQYFDKLELEEKSPKIEFNYININFAQSEAIRISKSFIENMESIHIYDLLNQIKFSYLENQVLLNSHLLNHSKKLNKPSNSKPNNLFLSITYSNKFLFRPDWIYAPIISEKMELSKVNNEKEKEVKLTKTVSIVSNSLKFVYLLESYLDSDYLELNIDSTRRYIKLLFVYLFDPEVFLDKQIITILYLLFFKYCQDRKKPLENLNLNQKFDEIISFYDFYQYLLTHYDSTSFGDYLFSHYLIVPLQQNYSIKYRQLFWADFHHLFKYMRFDTDQSKLLIPLKNFVYPNEKNLHMIRLYSQVLLDPNDFKLVCGSKLGYTILVACLNSFIFEHINKLENKVEFDFKKLLVTHFYNLNEKLKKDLIYFRGVSTINDEIEHFEQLPDIRKQWLDQLMA</sequence>
<evidence type="ECO:0000259" key="6">
    <source>
        <dbReference type="Pfam" id="PF08621"/>
    </source>
</evidence>
<evidence type="ECO:0008006" key="10">
    <source>
        <dbReference type="Google" id="ProtNLM"/>
    </source>
</evidence>